<accession>A0ABR0T133</accession>
<reference evidence="1 2" key="1">
    <citation type="submission" date="2024-01" db="EMBL/GenBank/DDBJ databases">
        <title>Complete genome of Cladobotryum mycophilum ATHUM6906.</title>
        <authorList>
            <person name="Christinaki A.C."/>
            <person name="Myridakis A.I."/>
            <person name="Kouvelis V.N."/>
        </authorList>
    </citation>
    <scope>NUCLEOTIDE SEQUENCE [LARGE SCALE GENOMIC DNA]</scope>
    <source>
        <strain evidence="1 2">ATHUM6906</strain>
    </source>
</reference>
<dbReference type="PANTHER" id="PTHR30244:SF34">
    <property type="entry name" value="DTDP-4-AMINO-4,6-DIDEOXYGALACTOSE TRANSAMINASE"/>
    <property type="match status" value="1"/>
</dbReference>
<sequence>MTQPFLPFTKSSIDERTISAVSDVLRSGWLTAGPKVKDLETALSDFFGGRPVRTFNSGTSSLETALRIAGVGPGDEVITTSLSWVATAHVILAVGATPVFADIEWTTRHIDTNEVERVITPRTKAIIPVHLAGMPADMPRILDLARKHNLRVIEDAAQAIGTTFEGKRIGSFGDIVAFSFQATKNMTTGEGGCLVLNNENEAALAEKLHMQGITRNEYGEMEVDILGRKLNMNEIAAIIGLEQLRQLEAITRKRRTLAQFYFTGFGPDFEGRYGVKLPIAELENSNRHLFQIVLPVHFLRKDFCEKMQSLHQIGTGYHYPPIHLFKLYRERGYKEGMLPVTERIGRSIVTLPMFFSTMTEEDVKRVIDAVISVLELNGSTLVNN</sequence>
<evidence type="ECO:0000313" key="1">
    <source>
        <dbReference type="EMBL" id="KAK5997666.1"/>
    </source>
</evidence>
<dbReference type="Gene3D" id="3.90.1150.10">
    <property type="entry name" value="Aspartate Aminotransferase, domain 1"/>
    <property type="match status" value="1"/>
</dbReference>
<name>A0ABR0T133_9HYPO</name>
<dbReference type="InterPro" id="IPR000653">
    <property type="entry name" value="DegT/StrS_aminotransferase"/>
</dbReference>
<dbReference type="InterPro" id="IPR015424">
    <property type="entry name" value="PyrdxlP-dep_Trfase"/>
</dbReference>
<dbReference type="InterPro" id="IPR015421">
    <property type="entry name" value="PyrdxlP-dep_Trfase_major"/>
</dbReference>
<comment type="caution">
    <text evidence="1">The sequence shown here is derived from an EMBL/GenBank/DDBJ whole genome shotgun (WGS) entry which is preliminary data.</text>
</comment>
<dbReference type="EMBL" id="JAVFKD010000001">
    <property type="protein sequence ID" value="KAK5997666.1"/>
    <property type="molecule type" value="Genomic_DNA"/>
</dbReference>
<protein>
    <submittedName>
        <fullName evidence="1">Uncharacterized protein</fullName>
    </submittedName>
</protein>
<dbReference type="PIRSF" id="PIRSF000390">
    <property type="entry name" value="PLP_StrS"/>
    <property type="match status" value="1"/>
</dbReference>
<keyword evidence="2" id="KW-1185">Reference proteome</keyword>
<dbReference type="CDD" id="cd00616">
    <property type="entry name" value="AHBA_syn"/>
    <property type="match status" value="1"/>
</dbReference>
<dbReference type="InterPro" id="IPR015422">
    <property type="entry name" value="PyrdxlP-dep_Trfase_small"/>
</dbReference>
<dbReference type="Gene3D" id="3.40.640.10">
    <property type="entry name" value="Type I PLP-dependent aspartate aminotransferase-like (Major domain)"/>
    <property type="match status" value="1"/>
</dbReference>
<organism evidence="1 2">
    <name type="scientific">Cladobotryum mycophilum</name>
    <dbReference type="NCBI Taxonomy" id="491253"/>
    <lineage>
        <taxon>Eukaryota</taxon>
        <taxon>Fungi</taxon>
        <taxon>Dikarya</taxon>
        <taxon>Ascomycota</taxon>
        <taxon>Pezizomycotina</taxon>
        <taxon>Sordariomycetes</taxon>
        <taxon>Hypocreomycetidae</taxon>
        <taxon>Hypocreales</taxon>
        <taxon>Hypocreaceae</taxon>
        <taxon>Cladobotryum</taxon>
    </lineage>
</organism>
<dbReference type="PANTHER" id="PTHR30244">
    <property type="entry name" value="TRANSAMINASE"/>
    <property type="match status" value="1"/>
</dbReference>
<evidence type="ECO:0000313" key="2">
    <source>
        <dbReference type="Proteomes" id="UP001338125"/>
    </source>
</evidence>
<dbReference type="SUPFAM" id="SSF53383">
    <property type="entry name" value="PLP-dependent transferases"/>
    <property type="match status" value="1"/>
</dbReference>
<dbReference type="Proteomes" id="UP001338125">
    <property type="component" value="Unassembled WGS sequence"/>
</dbReference>
<gene>
    <name evidence="1" type="ORF">PT974_00021</name>
</gene>
<proteinExistence type="predicted"/>
<dbReference type="Pfam" id="PF01041">
    <property type="entry name" value="DegT_DnrJ_EryC1"/>
    <property type="match status" value="1"/>
</dbReference>